<evidence type="ECO:0000256" key="4">
    <source>
        <dbReference type="RuleBase" id="RU003476"/>
    </source>
</evidence>
<accession>A0ABU2BN14</accession>
<gene>
    <name evidence="6" type="ORF">J2S64_003743</name>
</gene>
<dbReference type="Gene3D" id="3.90.79.10">
    <property type="entry name" value="Nucleoside Triphosphate Pyrophosphohydrolase"/>
    <property type="match status" value="1"/>
</dbReference>
<dbReference type="PROSITE" id="PS00893">
    <property type="entry name" value="NUDIX_BOX"/>
    <property type="match status" value="1"/>
</dbReference>
<dbReference type="InterPro" id="IPR000086">
    <property type="entry name" value="NUDIX_hydrolase_dom"/>
</dbReference>
<dbReference type="InterPro" id="IPR020084">
    <property type="entry name" value="NUDIX_hydrolase_CS"/>
</dbReference>
<evidence type="ECO:0000313" key="7">
    <source>
        <dbReference type="Proteomes" id="UP001183817"/>
    </source>
</evidence>
<evidence type="ECO:0000256" key="1">
    <source>
        <dbReference type="ARBA" id="ARBA00001946"/>
    </source>
</evidence>
<evidence type="ECO:0000259" key="5">
    <source>
        <dbReference type="PROSITE" id="PS51462"/>
    </source>
</evidence>
<dbReference type="PRINTS" id="PR00502">
    <property type="entry name" value="NUDIXFAMILY"/>
</dbReference>
<name>A0ABU2BN14_9MICC</name>
<dbReference type="CDD" id="cd02883">
    <property type="entry name" value="NUDIX_Hydrolase"/>
    <property type="match status" value="1"/>
</dbReference>
<dbReference type="Pfam" id="PF00293">
    <property type="entry name" value="NUDIX"/>
    <property type="match status" value="1"/>
</dbReference>
<evidence type="ECO:0000256" key="3">
    <source>
        <dbReference type="ARBA" id="ARBA00022801"/>
    </source>
</evidence>
<dbReference type="RefSeq" id="WP_310292765.1">
    <property type="nucleotide sequence ID" value="NZ_BAAAWO010000001.1"/>
</dbReference>
<dbReference type="PANTHER" id="PTHR43046:SF2">
    <property type="entry name" value="8-OXO-DGTP DIPHOSPHATASE-RELATED"/>
    <property type="match status" value="1"/>
</dbReference>
<evidence type="ECO:0000256" key="2">
    <source>
        <dbReference type="ARBA" id="ARBA00005582"/>
    </source>
</evidence>
<proteinExistence type="inferred from homology"/>
<reference evidence="6 7" key="1">
    <citation type="submission" date="2023-07" db="EMBL/GenBank/DDBJ databases">
        <title>Sequencing the genomes of 1000 actinobacteria strains.</title>
        <authorList>
            <person name="Klenk H.-P."/>
        </authorList>
    </citation>
    <scope>NUCLEOTIDE SEQUENCE [LARGE SCALE GENOMIC DNA]</scope>
    <source>
        <strain evidence="6 7">DSM 20167</strain>
    </source>
</reference>
<feature type="domain" description="Nudix hydrolase" evidence="5">
    <location>
        <begin position="13"/>
        <end position="158"/>
    </location>
</feature>
<comment type="cofactor">
    <cofactor evidence="1">
        <name>Mg(2+)</name>
        <dbReference type="ChEBI" id="CHEBI:18420"/>
    </cofactor>
</comment>
<sequence length="162" mass="18013">MTTPEPQVHRGFDTRLAAYCVVIREGEILLALWDMRERDAGFVPRWTLPGGGVELGEDIDAGAVREVEEETGYTVRIDALLSVDSGLIPAHRRYSGTEYPMQTVAVIYAATVIGGELRHEANGTTSQAAWFRLEDVPGLNRVDRVDAAIELYSEHLRKESTR</sequence>
<protein>
    <submittedName>
        <fullName evidence="6">ADP-ribose pyrophosphatase YjhB (NUDIX family)</fullName>
    </submittedName>
</protein>
<organism evidence="6 7">
    <name type="scientific">Paeniglutamicibacter sulfureus</name>
    <dbReference type="NCBI Taxonomy" id="43666"/>
    <lineage>
        <taxon>Bacteria</taxon>
        <taxon>Bacillati</taxon>
        <taxon>Actinomycetota</taxon>
        <taxon>Actinomycetes</taxon>
        <taxon>Micrococcales</taxon>
        <taxon>Micrococcaceae</taxon>
        <taxon>Paeniglutamicibacter</taxon>
    </lineage>
</organism>
<dbReference type="EMBL" id="JAVDYI010000001">
    <property type="protein sequence ID" value="MDR7360052.1"/>
    <property type="molecule type" value="Genomic_DNA"/>
</dbReference>
<dbReference type="SUPFAM" id="SSF55811">
    <property type="entry name" value="Nudix"/>
    <property type="match status" value="1"/>
</dbReference>
<comment type="caution">
    <text evidence="6">The sequence shown here is derived from an EMBL/GenBank/DDBJ whole genome shotgun (WGS) entry which is preliminary data.</text>
</comment>
<dbReference type="InterPro" id="IPR020476">
    <property type="entry name" value="Nudix_hydrolase"/>
</dbReference>
<dbReference type="PROSITE" id="PS51462">
    <property type="entry name" value="NUDIX"/>
    <property type="match status" value="1"/>
</dbReference>
<comment type="similarity">
    <text evidence="2 4">Belongs to the Nudix hydrolase family.</text>
</comment>
<keyword evidence="3 4" id="KW-0378">Hydrolase</keyword>
<dbReference type="InterPro" id="IPR015797">
    <property type="entry name" value="NUDIX_hydrolase-like_dom_sf"/>
</dbReference>
<keyword evidence="7" id="KW-1185">Reference proteome</keyword>
<evidence type="ECO:0000313" key="6">
    <source>
        <dbReference type="EMBL" id="MDR7360052.1"/>
    </source>
</evidence>
<dbReference type="PANTHER" id="PTHR43046">
    <property type="entry name" value="GDP-MANNOSE MANNOSYL HYDROLASE"/>
    <property type="match status" value="1"/>
</dbReference>
<dbReference type="Proteomes" id="UP001183817">
    <property type="component" value="Unassembled WGS sequence"/>
</dbReference>